<dbReference type="GO" id="GO:0016887">
    <property type="term" value="F:ATP hydrolysis activity"/>
    <property type="evidence" value="ECO:0007669"/>
    <property type="project" value="InterPro"/>
</dbReference>
<dbReference type="OrthoDB" id="6461291at2"/>
<keyword evidence="10" id="KW-0472">Membrane</keyword>
<dbReference type="Pfam" id="PF00005">
    <property type="entry name" value="ABC_tran"/>
    <property type="match status" value="1"/>
</dbReference>
<evidence type="ECO:0000313" key="12">
    <source>
        <dbReference type="EMBL" id="PWQ95171.1"/>
    </source>
</evidence>
<comment type="similarity">
    <text evidence="2">Belongs to the ABC transporter superfamily.</text>
</comment>
<evidence type="ECO:0000256" key="3">
    <source>
        <dbReference type="ARBA" id="ARBA00022448"/>
    </source>
</evidence>
<dbReference type="RefSeq" id="WP_109823783.1">
    <property type="nucleotide sequence ID" value="NZ_QGKL01000035.1"/>
</dbReference>
<dbReference type="InterPro" id="IPR003439">
    <property type="entry name" value="ABC_transporter-like_ATP-bd"/>
</dbReference>
<dbReference type="InterPro" id="IPR051535">
    <property type="entry name" value="Siderophore_ABC-ATPase"/>
</dbReference>
<comment type="caution">
    <text evidence="12">The sequence shown here is derived from an EMBL/GenBank/DDBJ whole genome shotgun (WGS) entry which is preliminary data.</text>
</comment>
<dbReference type="EMBL" id="QGKL01000035">
    <property type="protein sequence ID" value="PWQ95171.1"/>
    <property type="molecule type" value="Genomic_DNA"/>
</dbReference>
<evidence type="ECO:0000313" key="13">
    <source>
        <dbReference type="Proteomes" id="UP000245506"/>
    </source>
</evidence>
<dbReference type="GO" id="GO:0005886">
    <property type="term" value="C:plasma membrane"/>
    <property type="evidence" value="ECO:0007669"/>
    <property type="project" value="UniProtKB-SubCell"/>
</dbReference>
<organism evidence="12 13">
    <name type="scientific">Leucothrix arctica</name>
    <dbReference type="NCBI Taxonomy" id="1481894"/>
    <lineage>
        <taxon>Bacteria</taxon>
        <taxon>Pseudomonadati</taxon>
        <taxon>Pseudomonadota</taxon>
        <taxon>Gammaproteobacteria</taxon>
        <taxon>Thiotrichales</taxon>
        <taxon>Thiotrichaceae</taxon>
        <taxon>Leucothrix</taxon>
    </lineage>
</organism>
<gene>
    <name evidence="12" type="ORF">DKT75_12540</name>
</gene>
<keyword evidence="7 12" id="KW-0067">ATP-binding</keyword>
<reference evidence="12 13" key="1">
    <citation type="submission" date="2018-05" db="EMBL/GenBank/DDBJ databases">
        <title>Leucothrix arctica sp. nov., isolated from Arctic seawater.</title>
        <authorList>
            <person name="Choi A."/>
            <person name="Baek K."/>
        </authorList>
    </citation>
    <scope>NUCLEOTIDE SEQUENCE [LARGE SCALE GENOMIC DNA]</scope>
    <source>
        <strain evidence="12 13">IMCC9719</strain>
    </source>
</reference>
<evidence type="ECO:0000256" key="2">
    <source>
        <dbReference type="ARBA" id="ARBA00005417"/>
    </source>
</evidence>
<evidence type="ECO:0000256" key="5">
    <source>
        <dbReference type="ARBA" id="ARBA00022496"/>
    </source>
</evidence>
<protein>
    <submittedName>
        <fullName evidence="12">Iron ABC transporter ATP-binding protein</fullName>
    </submittedName>
</protein>
<comment type="subcellular location">
    <subcellularLocation>
        <location evidence="1">Cell membrane</location>
        <topology evidence="1">Peripheral membrane protein</topology>
    </subcellularLocation>
</comment>
<dbReference type="SMART" id="SM00382">
    <property type="entry name" value="AAA"/>
    <property type="match status" value="1"/>
</dbReference>
<dbReference type="GO" id="GO:0005524">
    <property type="term" value="F:ATP binding"/>
    <property type="evidence" value="ECO:0007669"/>
    <property type="project" value="UniProtKB-KW"/>
</dbReference>
<dbReference type="PANTHER" id="PTHR42771:SF3">
    <property type="entry name" value="PETROBACTIN IMPORT ATP-BINDING PROTEIN YCLP"/>
    <property type="match status" value="1"/>
</dbReference>
<dbReference type="AlphaFoldDB" id="A0A317CAK8"/>
<dbReference type="InterPro" id="IPR027417">
    <property type="entry name" value="P-loop_NTPase"/>
</dbReference>
<dbReference type="InterPro" id="IPR017871">
    <property type="entry name" value="ABC_transporter-like_CS"/>
</dbReference>
<evidence type="ECO:0000256" key="4">
    <source>
        <dbReference type="ARBA" id="ARBA00022475"/>
    </source>
</evidence>
<keyword evidence="5" id="KW-0410">Iron transport</keyword>
<keyword evidence="4" id="KW-1003">Cell membrane</keyword>
<dbReference type="GO" id="GO:0006826">
    <property type="term" value="P:iron ion transport"/>
    <property type="evidence" value="ECO:0007669"/>
    <property type="project" value="UniProtKB-KW"/>
</dbReference>
<evidence type="ECO:0000256" key="6">
    <source>
        <dbReference type="ARBA" id="ARBA00022741"/>
    </source>
</evidence>
<name>A0A317CAK8_9GAMM</name>
<proteinExistence type="inferred from homology"/>
<keyword evidence="9" id="KW-0406">Ion transport</keyword>
<keyword evidence="13" id="KW-1185">Reference proteome</keyword>
<evidence type="ECO:0000256" key="8">
    <source>
        <dbReference type="ARBA" id="ARBA00023004"/>
    </source>
</evidence>
<keyword evidence="3" id="KW-0813">Transport</keyword>
<evidence type="ECO:0000256" key="10">
    <source>
        <dbReference type="ARBA" id="ARBA00023136"/>
    </source>
</evidence>
<evidence type="ECO:0000259" key="11">
    <source>
        <dbReference type="PROSITE" id="PS50893"/>
    </source>
</evidence>
<evidence type="ECO:0000256" key="1">
    <source>
        <dbReference type="ARBA" id="ARBA00004202"/>
    </source>
</evidence>
<dbReference type="FunFam" id="3.40.50.300:FF:000134">
    <property type="entry name" value="Iron-enterobactin ABC transporter ATP-binding protein"/>
    <property type="match status" value="1"/>
</dbReference>
<dbReference type="InterPro" id="IPR003593">
    <property type="entry name" value="AAA+_ATPase"/>
</dbReference>
<dbReference type="PANTHER" id="PTHR42771">
    <property type="entry name" value="IRON(3+)-HYDROXAMATE IMPORT ATP-BINDING PROTEIN FHUC"/>
    <property type="match status" value="1"/>
</dbReference>
<dbReference type="CDD" id="cd03214">
    <property type="entry name" value="ABC_Iron-Siderophores_B12_Hemin"/>
    <property type="match status" value="1"/>
</dbReference>
<dbReference type="Proteomes" id="UP000245506">
    <property type="component" value="Unassembled WGS sequence"/>
</dbReference>
<dbReference type="PROSITE" id="PS00211">
    <property type="entry name" value="ABC_TRANSPORTER_1"/>
    <property type="match status" value="1"/>
</dbReference>
<dbReference type="Gene3D" id="3.40.50.300">
    <property type="entry name" value="P-loop containing nucleotide triphosphate hydrolases"/>
    <property type="match status" value="1"/>
</dbReference>
<dbReference type="PROSITE" id="PS50893">
    <property type="entry name" value="ABC_TRANSPORTER_2"/>
    <property type="match status" value="1"/>
</dbReference>
<sequence length="250" mass="27598">MIRAVDLTLTISGHTILNKVSVDVPKNKVTALIGPNGAGKSTLLHTIARLTKQDSGQVLLDNRSITDFENKELARHMSILRQDSAIGSRLKVRDLVSFGRYPHNQGRHSASDDLVVDKVLVDFELDALAERFLDTLSGGQRQRALLAMNFAQDAEAILLDEPLNNLDLSHARQLMHTVKHYVGRGKTFVVVLHDLNYAARYADHIIAMKQGEVFAAGDTSSIFNEGLLSDLYETPIEIVKVNGLPMALSY</sequence>
<keyword evidence="6" id="KW-0547">Nucleotide-binding</keyword>
<keyword evidence="8" id="KW-0408">Iron</keyword>
<dbReference type="SUPFAM" id="SSF52540">
    <property type="entry name" value="P-loop containing nucleoside triphosphate hydrolases"/>
    <property type="match status" value="1"/>
</dbReference>
<feature type="domain" description="ABC transporter" evidence="11">
    <location>
        <begin position="2"/>
        <end position="235"/>
    </location>
</feature>
<evidence type="ECO:0000256" key="9">
    <source>
        <dbReference type="ARBA" id="ARBA00023065"/>
    </source>
</evidence>
<accession>A0A317CAK8</accession>
<evidence type="ECO:0000256" key="7">
    <source>
        <dbReference type="ARBA" id="ARBA00022840"/>
    </source>
</evidence>